<dbReference type="EMBL" id="EU203679">
    <property type="protein sequence ID" value="ABW82704.1"/>
    <property type="molecule type" value="mRNA"/>
</dbReference>
<name>A8WA75_9MAGN</name>
<reference evidence="3" key="1">
    <citation type="submission" date="2007-10" db="EMBL/GenBank/DDBJ databases">
        <title>KNOTTED1-like (kn1) cDNA sequence fragment from Myriophyllum aquaticum.</title>
        <authorList>
            <person name="Bourque L.A."/>
            <person name="Lacroix C.R."/>
        </authorList>
    </citation>
    <scope>NUCLEOTIDE SEQUENCE</scope>
    <source>
        <tissue evidence="3">Shoot apical meristem</tissue>
    </source>
</reference>
<protein>
    <submittedName>
        <fullName evidence="3">Knotted 1-like protein</fullName>
    </submittedName>
</protein>
<comment type="similarity">
    <text evidence="1">Belongs to the TALE/KNOX homeobox family.</text>
</comment>
<dbReference type="GO" id="GO:0003677">
    <property type="term" value="F:DNA binding"/>
    <property type="evidence" value="ECO:0007669"/>
    <property type="project" value="InterPro"/>
</dbReference>
<dbReference type="Pfam" id="PF03789">
    <property type="entry name" value="ELK"/>
    <property type="match status" value="1"/>
</dbReference>
<evidence type="ECO:0000313" key="3">
    <source>
        <dbReference type="EMBL" id="ABW82704.1"/>
    </source>
</evidence>
<organism evidence="3">
    <name type="scientific">Myriophyllum aquaticum</name>
    <dbReference type="NCBI Taxonomy" id="208863"/>
    <lineage>
        <taxon>Eukaryota</taxon>
        <taxon>Viridiplantae</taxon>
        <taxon>Streptophyta</taxon>
        <taxon>Embryophyta</taxon>
        <taxon>Tracheophyta</taxon>
        <taxon>Spermatophyta</taxon>
        <taxon>Magnoliopsida</taxon>
        <taxon>eudicotyledons</taxon>
        <taxon>Gunneridae</taxon>
        <taxon>Pentapetalae</taxon>
        <taxon>Saxifragales</taxon>
        <taxon>Haloragaceae</taxon>
        <taxon>Myriophyllum</taxon>
    </lineage>
</organism>
<feature type="non-terminal residue" evidence="3">
    <location>
        <position position="1"/>
    </location>
</feature>
<dbReference type="AlphaFoldDB" id="A8WA75"/>
<proteinExistence type="evidence at transcript level"/>
<comment type="subcellular location">
    <subcellularLocation>
        <location evidence="1">Nucleus</location>
    </subcellularLocation>
</comment>
<reference evidence="3" key="2">
    <citation type="journal article" date="2011" name="Ann. Bot.">
        <title>Lobe-generating centres in the simple leaves of Myriophyllum aquaticum: evidence for KN1-like activity.</title>
        <authorList>
            <person name="Bourque L."/>
            <person name="Lacroix C."/>
        </authorList>
    </citation>
    <scope>NUCLEOTIDE SEQUENCE</scope>
    <source>
        <tissue evidence="3">Shoot apical meristem</tissue>
    </source>
</reference>
<sequence>FMRRIESELNTLGYGDATKCFYAGDDDCLGGDDSTEEDQQDGGGEALLSGTDLRKEDVELKNHLLKKYGGHLSGLKKEFSKSKKKGKLPKEAKQKLLTWWDLHY</sequence>
<dbReference type="GO" id="GO:0005634">
    <property type="term" value="C:nucleus"/>
    <property type="evidence" value="ECO:0007669"/>
    <property type="project" value="UniProtKB-SubCell"/>
</dbReference>
<feature type="domain" description="ELK" evidence="2">
    <location>
        <begin position="59"/>
        <end position="79"/>
    </location>
</feature>
<gene>
    <name evidence="3" type="primary">kn1</name>
</gene>
<dbReference type="InterPro" id="IPR005539">
    <property type="entry name" value="ELK_dom"/>
</dbReference>
<keyword evidence="1" id="KW-0539">Nucleus</keyword>
<evidence type="ECO:0000259" key="2">
    <source>
        <dbReference type="PROSITE" id="PS51213"/>
    </source>
</evidence>
<dbReference type="SMART" id="SM01188">
    <property type="entry name" value="ELK"/>
    <property type="match status" value="1"/>
</dbReference>
<evidence type="ECO:0000256" key="1">
    <source>
        <dbReference type="PROSITE-ProRule" id="PRU00559"/>
    </source>
</evidence>
<dbReference type="PROSITE" id="PS51213">
    <property type="entry name" value="ELK"/>
    <property type="match status" value="1"/>
</dbReference>
<accession>A8WA75</accession>
<feature type="non-terminal residue" evidence="3">
    <location>
        <position position="104"/>
    </location>
</feature>